<dbReference type="Proteomes" id="UP000256297">
    <property type="component" value="Chromosome CBM2589_a"/>
</dbReference>
<gene>
    <name evidence="2" type="ORF">CBM2589_A90044</name>
</gene>
<proteinExistence type="predicted"/>
<protein>
    <submittedName>
        <fullName evidence="2">Uncharacterized protein</fullName>
    </submittedName>
</protein>
<feature type="region of interest" description="Disordered" evidence="1">
    <location>
        <begin position="1"/>
        <end position="20"/>
    </location>
</feature>
<sequence>MAGRHGDAGAVPVYGPGAGVSRPARLYPRPGGAVAEGLAQHHRAGGGGCHRRGPVRAAGRAAPVRLRAVRHRHGLPAVVQAAGAAGCGSDGTASLRGAGRARRSRRAASRADMTSAPALSRRQAANRSGGLFLHWKKHDWSVFQEARDASGPPGSDDVAQSRIHWRCRS</sequence>
<dbReference type="AlphaFoldDB" id="A0A375CE60"/>
<dbReference type="EMBL" id="OFSP01000039">
    <property type="protein sequence ID" value="SOY68386.1"/>
    <property type="molecule type" value="Genomic_DNA"/>
</dbReference>
<feature type="region of interest" description="Disordered" evidence="1">
    <location>
        <begin position="86"/>
        <end position="123"/>
    </location>
</feature>
<organism evidence="2">
    <name type="scientific">Cupriavidus taiwanensis</name>
    <dbReference type="NCBI Taxonomy" id="164546"/>
    <lineage>
        <taxon>Bacteria</taxon>
        <taxon>Pseudomonadati</taxon>
        <taxon>Pseudomonadota</taxon>
        <taxon>Betaproteobacteria</taxon>
        <taxon>Burkholderiales</taxon>
        <taxon>Burkholderiaceae</taxon>
        <taxon>Cupriavidus</taxon>
    </lineage>
</organism>
<name>A0A375CE60_9BURK</name>
<comment type="caution">
    <text evidence="2">The sequence shown here is derived from an EMBL/GenBank/DDBJ whole genome shotgun (WGS) entry which is preliminary data.</text>
</comment>
<feature type="compositionally biased region" description="Basic residues" evidence="1">
    <location>
        <begin position="99"/>
        <end position="108"/>
    </location>
</feature>
<evidence type="ECO:0000313" key="2">
    <source>
        <dbReference type="EMBL" id="SOY68386.1"/>
    </source>
</evidence>
<evidence type="ECO:0000256" key="1">
    <source>
        <dbReference type="SAM" id="MobiDB-lite"/>
    </source>
</evidence>
<reference evidence="2" key="1">
    <citation type="submission" date="2018-01" db="EMBL/GenBank/DDBJ databases">
        <authorList>
            <person name="Clerissi C."/>
        </authorList>
    </citation>
    <scope>NUCLEOTIDE SEQUENCE</scope>
    <source>
        <strain evidence="2">Cupriavidus taiwanensis STM 3521</strain>
    </source>
</reference>
<accession>A0A375CE60</accession>